<dbReference type="EC" id="2.4.-.-" evidence="8"/>
<keyword evidence="2 8" id="KW-0328">Glycosyltransferase</keyword>
<dbReference type="EMBL" id="JAMOIM010000004">
    <property type="protein sequence ID" value="MCW6508008.1"/>
    <property type="molecule type" value="Genomic_DNA"/>
</dbReference>
<dbReference type="GO" id="GO:0016020">
    <property type="term" value="C:membrane"/>
    <property type="evidence" value="ECO:0007669"/>
    <property type="project" value="UniProtKB-SubCell"/>
</dbReference>
<keyword evidence="9" id="KW-1185">Reference proteome</keyword>
<dbReference type="Proteomes" id="UP001165667">
    <property type="component" value="Unassembled WGS sequence"/>
</dbReference>
<evidence type="ECO:0000256" key="2">
    <source>
        <dbReference type="ARBA" id="ARBA00022676"/>
    </source>
</evidence>
<protein>
    <submittedName>
        <fullName evidence="8">Glycosyltransferase</fullName>
        <ecNumber evidence="8">2.4.-.-</ecNumber>
    </submittedName>
</protein>
<dbReference type="InterPro" id="IPR029044">
    <property type="entry name" value="Nucleotide-diphossugar_trans"/>
</dbReference>
<evidence type="ECO:0000313" key="9">
    <source>
        <dbReference type="Proteomes" id="UP001165667"/>
    </source>
</evidence>
<dbReference type="InterPro" id="IPR050321">
    <property type="entry name" value="Glycosyltr_2/OpgH_subfam"/>
</dbReference>
<feature type="transmembrane region" description="Helical" evidence="7">
    <location>
        <begin position="574"/>
        <end position="595"/>
    </location>
</feature>
<accession>A0AA41YW09</accession>
<dbReference type="Gene3D" id="3.90.550.10">
    <property type="entry name" value="Spore Coat Polysaccharide Biosynthesis Protein SpsA, Chain A"/>
    <property type="match status" value="1"/>
</dbReference>
<keyword evidence="3 8" id="KW-0808">Transferase</keyword>
<evidence type="ECO:0000313" key="8">
    <source>
        <dbReference type="EMBL" id="MCW6508008.1"/>
    </source>
</evidence>
<dbReference type="PANTHER" id="PTHR43867:SF2">
    <property type="entry name" value="CELLULOSE SYNTHASE CATALYTIC SUBUNIT A [UDP-FORMING]"/>
    <property type="match status" value="1"/>
</dbReference>
<feature type="transmembrane region" description="Helical" evidence="7">
    <location>
        <begin position="542"/>
        <end position="562"/>
    </location>
</feature>
<dbReference type="GO" id="GO:0016757">
    <property type="term" value="F:glycosyltransferase activity"/>
    <property type="evidence" value="ECO:0007669"/>
    <property type="project" value="UniProtKB-KW"/>
</dbReference>
<evidence type="ECO:0000256" key="3">
    <source>
        <dbReference type="ARBA" id="ARBA00022679"/>
    </source>
</evidence>
<evidence type="ECO:0000256" key="7">
    <source>
        <dbReference type="SAM" id="Phobius"/>
    </source>
</evidence>
<comment type="subcellular location">
    <subcellularLocation>
        <location evidence="1">Membrane</location>
        <topology evidence="1">Multi-pass membrane protein</topology>
    </subcellularLocation>
</comment>
<sequence>MGARDSEQWDSMAQVGPAVGLPPEIAFIPVGVVAQTTLARAARAAATSEVSAERALLAEGHLSVDRYYRLLATHLGLPFAETPLRPAPNADLVSVMATGILPLAPNRRGWRWLAAPSGTVLRTFLERAASQAGGTVAITSPDRLEALIRQDRRSGVAQLASHGLADWNGSLSAKGGLTLRQIVWGASMAVALCGAAWIAPAACLDLLALLFSLAFLLAVAVRLAATAASPEPASRDQVDRIPDHDLPLYSIVVPLYREAPEVRRLTAALSRLDYPRSKLDILLMIEADDRSTLAALERLDLPACYRIVMAPDGRPRTKPRALNVALQFARGRFLVVYDAEDEPEPNQLRVALAGFRASPDVACLQARLAIDNIADSWLTRMFALEYAALFHVVNPGLAALGLPIPLGGTSNHFRADVLRRVNGWDAWNVTEDIDLGIRLARLGHRVATIPSNTFEEAPHRLDAWLAQRRRWQKGWMVTLATHSRAPLRTWEELGLWGGLAAWGMLFGTIASCLLGPFCASVVALRFWSGDLLHPRTHADVAWSTLSCFLVATGIVSAVWPILRGLRRRGLIRLCPWLLALPIFLLLLSLAAWQALFEVGGRPYFWAKTEHGQAKRRLGIAGRRSGGG</sequence>
<comment type="caution">
    <text evidence="8">The sequence shown here is derived from an EMBL/GenBank/DDBJ whole genome shotgun (WGS) entry which is preliminary data.</text>
</comment>
<dbReference type="PANTHER" id="PTHR43867">
    <property type="entry name" value="CELLULOSE SYNTHASE CATALYTIC SUBUNIT A [UDP-FORMING]"/>
    <property type="match status" value="1"/>
</dbReference>
<feature type="transmembrane region" description="Helical" evidence="7">
    <location>
        <begin position="182"/>
        <end position="200"/>
    </location>
</feature>
<gene>
    <name evidence="8" type="ORF">M8523_08235</name>
</gene>
<evidence type="ECO:0000256" key="4">
    <source>
        <dbReference type="ARBA" id="ARBA00022692"/>
    </source>
</evidence>
<reference evidence="8" key="1">
    <citation type="submission" date="2022-05" db="EMBL/GenBank/DDBJ databases">
        <authorList>
            <person name="Pankratov T."/>
        </authorList>
    </citation>
    <scope>NUCLEOTIDE SEQUENCE</scope>
    <source>
        <strain evidence="8">BP6-180914</strain>
    </source>
</reference>
<dbReference type="AlphaFoldDB" id="A0AA41YW09"/>
<keyword evidence="6 7" id="KW-0472">Membrane</keyword>
<feature type="transmembrane region" description="Helical" evidence="7">
    <location>
        <begin position="493"/>
        <end position="522"/>
    </location>
</feature>
<evidence type="ECO:0000256" key="5">
    <source>
        <dbReference type="ARBA" id="ARBA00022989"/>
    </source>
</evidence>
<name>A0AA41YW09_9HYPH</name>
<organism evidence="8 9">
    <name type="scientific">Lichenifustis flavocetrariae</name>
    <dbReference type="NCBI Taxonomy" id="2949735"/>
    <lineage>
        <taxon>Bacteria</taxon>
        <taxon>Pseudomonadati</taxon>
        <taxon>Pseudomonadota</taxon>
        <taxon>Alphaproteobacteria</taxon>
        <taxon>Hyphomicrobiales</taxon>
        <taxon>Lichenihabitantaceae</taxon>
        <taxon>Lichenifustis</taxon>
    </lineage>
</organism>
<keyword evidence="5 7" id="KW-1133">Transmembrane helix</keyword>
<evidence type="ECO:0000256" key="6">
    <source>
        <dbReference type="ARBA" id="ARBA00023136"/>
    </source>
</evidence>
<evidence type="ECO:0000256" key="1">
    <source>
        <dbReference type="ARBA" id="ARBA00004141"/>
    </source>
</evidence>
<feature type="transmembrane region" description="Helical" evidence="7">
    <location>
        <begin position="206"/>
        <end position="225"/>
    </location>
</feature>
<dbReference type="Pfam" id="PF13641">
    <property type="entry name" value="Glyco_tranf_2_3"/>
    <property type="match status" value="1"/>
</dbReference>
<dbReference type="RefSeq" id="WP_282584364.1">
    <property type="nucleotide sequence ID" value="NZ_JAMOIM010000004.1"/>
</dbReference>
<dbReference type="SUPFAM" id="SSF53448">
    <property type="entry name" value="Nucleotide-diphospho-sugar transferases"/>
    <property type="match status" value="1"/>
</dbReference>
<proteinExistence type="predicted"/>
<keyword evidence="4 7" id="KW-0812">Transmembrane</keyword>